<evidence type="ECO:0000259" key="1">
    <source>
        <dbReference type="Pfam" id="PF04326"/>
    </source>
</evidence>
<dbReference type="InterPro" id="IPR007421">
    <property type="entry name" value="Schlafen_AlbA_2_dom"/>
</dbReference>
<comment type="caution">
    <text evidence="3">The sequence shown here is derived from an EMBL/GenBank/DDBJ whole genome shotgun (WGS) entry which is preliminary data.</text>
</comment>
<proteinExistence type="predicted"/>
<feature type="domain" description="DUF5929" evidence="2">
    <location>
        <begin position="187"/>
        <end position="407"/>
    </location>
</feature>
<name>A0A9W6B553_9FLAO</name>
<sequence length="407" mass="47521">MISLTFIKDYISGFISKFITDVYQIEDFLMINKRLLVKNLLAHNDENSFYDKKRFINIGEKEGKAKFLKHVCALANSNPNNNSFIVIGVEDEENDIVGVDFFDDSKIQNLVNAYIDNPPLISYENIPFPHLPENKVVGLVTIRSNGKVCSLRKNIWKYFGGSVFFRDGSISMPKVFDIKLKDTNSYTVAEIERQASNNIELTLNGVIDFLYNRHKDLEGNYRVFKEQFVVCWAGSTKRSGDKTYYSRVDIELINEQVKLFYSTLDEVEIEYTENTFSITEYVNMGLNKHRRYHPLERVDISFFDNGTYKIESTLLFKPPQYVKSTLHHIYNTNNTILNKIKKKLPLSNIDKRELKNLPNTYLICALNGFDEARTILEENRWIIKDCNREVYDSLKECLRILRKVKYS</sequence>
<gene>
    <name evidence="3" type="ORF">NBRC110019_17750</name>
</gene>
<organism evidence="3 4">
    <name type="scientific">Neptunitalea chrysea</name>
    <dbReference type="NCBI Taxonomy" id="1647581"/>
    <lineage>
        <taxon>Bacteria</taxon>
        <taxon>Pseudomonadati</taxon>
        <taxon>Bacteroidota</taxon>
        <taxon>Flavobacteriia</taxon>
        <taxon>Flavobacteriales</taxon>
        <taxon>Flavobacteriaceae</taxon>
        <taxon>Neptunitalea</taxon>
    </lineage>
</organism>
<dbReference type="EMBL" id="BRVP01000010">
    <property type="protein sequence ID" value="GLB52735.1"/>
    <property type="molecule type" value="Genomic_DNA"/>
</dbReference>
<evidence type="ECO:0000313" key="4">
    <source>
        <dbReference type="Proteomes" id="UP001143545"/>
    </source>
</evidence>
<reference evidence="3" key="1">
    <citation type="submission" date="2022-07" db="EMBL/GenBank/DDBJ databases">
        <title>Taxonomy of Novel Oxalotrophic and Methylotrophic Bacteria.</title>
        <authorList>
            <person name="Sahin N."/>
            <person name="Tani A."/>
        </authorList>
    </citation>
    <scope>NUCLEOTIDE SEQUENCE</scope>
    <source>
        <strain evidence="3">AM327</strain>
    </source>
</reference>
<accession>A0A9W6B553</accession>
<dbReference type="Pfam" id="PF19351">
    <property type="entry name" value="DUF5929"/>
    <property type="match status" value="1"/>
</dbReference>
<dbReference type="AlphaFoldDB" id="A0A9W6B553"/>
<protein>
    <submittedName>
        <fullName evidence="3">ATPase AAA</fullName>
    </submittedName>
</protein>
<dbReference type="Pfam" id="PF04326">
    <property type="entry name" value="SLFN_AlbA_2"/>
    <property type="match status" value="1"/>
</dbReference>
<dbReference type="InterPro" id="IPR045973">
    <property type="entry name" value="DUF5929"/>
</dbReference>
<evidence type="ECO:0000313" key="3">
    <source>
        <dbReference type="EMBL" id="GLB52735.1"/>
    </source>
</evidence>
<feature type="domain" description="Schlafen AlbA-2" evidence="1">
    <location>
        <begin position="46"/>
        <end position="171"/>
    </location>
</feature>
<keyword evidence="4" id="KW-1185">Reference proteome</keyword>
<dbReference type="InterPro" id="IPR038461">
    <property type="entry name" value="Schlafen_AlbA_2_dom_sf"/>
</dbReference>
<evidence type="ECO:0000259" key="2">
    <source>
        <dbReference type="Pfam" id="PF19351"/>
    </source>
</evidence>
<dbReference type="Gene3D" id="3.30.950.30">
    <property type="entry name" value="Schlafen, AAA domain"/>
    <property type="match status" value="1"/>
</dbReference>
<dbReference type="Proteomes" id="UP001143545">
    <property type="component" value="Unassembled WGS sequence"/>
</dbReference>